<keyword evidence="2" id="KW-1185">Reference proteome</keyword>
<evidence type="ECO:0000313" key="1">
    <source>
        <dbReference type="EMBL" id="CAD7626327.1"/>
    </source>
</evidence>
<dbReference type="AlphaFoldDB" id="A0A7R9KNZ9"/>
<accession>A0A7R9KNZ9</accession>
<proteinExistence type="predicted"/>
<gene>
    <name evidence="1" type="ORF">OSB1V03_LOCUS6760</name>
</gene>
<reference evidence="1" key="1">
    <citation type="submission" date="2020-11" db="EMBL/GenBank/DDBJ databases">
        <authorList>
            <person name="Tran Van P."/>
        </authorList>
    </citation>
    <scope>NUCLEOTIDE SEQUENCE</scope>
</reference>
<organism evidence="1">
    <name type="scientific">Medioppia subpectinata</name>
    <dbReference type="NCBI Taxonomy" id="1979941"/>
    <lineage>
        <taxon>Eukaryota</taxon>
        <taxon>Metazoa</taxon>
        <taxon>Ecdysozoa</taxon>
        <taxon>Arthropoda</taxon>
        <taxon>Chelicerata</taxon>
        <taxon>Arachnida</taxon>
        <taxon>Acari</taxon>
        <taxon>Acariformes</taxon>
        <taxon>Sarcoptiformes</taxon>
        <taxon>Oribatida</taxon>
        <taxon>Brachypylina</taxon>
        <taxon>Oppioidea</taxon>
        <taxon>Oppiidae</taxon>
        <taxon>Medioppia</taxon>
    </lineage>
</organism>
<dbReference type="EMBL" id="CAJPIZ010003752">
    <property type="protein sequence ID" value="CAG2106757.1"/>
    <property type="molecule type" value="Genomic_DNA"/>
</dbReference>
<protein>
    <submittedName>
        <fullName evidence="1">Uncharacterized protein</fullName>
    </submittedName>
</protein>
<dbReference type="Proteomes" id="UP000759131">
    <property type="component" value="Unassembled WGS sequence"/>
</dbReference>
<evidence type="ECO:0000313" key="2">
    <source>
        <dbReference type="Proteomes" id="UP000759131"/>
    </source>
</evidence>
<sequence>MKWYQLGIPFVAVFGLALAGAPYEWNSFIKEVETSVNEVSHGKAMLETDIGLHPERRDQHKELCNQLIDQIIDVQDKLDDEYQYRDQLTEAQKTTLTNYINLTDKTHKQLSDILKNI</sequence>
<dbReference type="OrthoDB" id="10451450at2759"/>
<name>A0A7R9KNZ9_9ACAR</name>
<dbReference type="EMBL" id="OC858327">
    <property type="protein sequence ID" value="CAD7626327.1"/>
    <property type="molecule type" value="Genomic_DNA"/>
</dbReference>